<dbReference type="InterPro" id="IPR036201">
    <property type="entry name" value="Pacifastin_dom_sf"/>
</dbReference>
<feature type="disulfide bond" evidence="6">
    <location>
        <begin position="541"/>
        <end position="548"/>
    </location>
</feature>
<dbReference type="RefSeq" id="XP_035695373.1">
    <property type="nucleotide sequence ID" value="XM_035839480.1"/>
</dbReference>
<reference evidence="13" key="1">
    <citation type="journal article" date="2020" name="Nat. Ecol. Evol.">
        <title>Deeply conserved synteny resolves early events in vertebrate evolution.</title>
        <authorList>
            <person name="Simakov O."/>
            <person name="Marletaz F."/>
            <person name="Yue J.X."/>
            <person name="O'Connell B."/>
            <person name="Jenkins J."/>
            <person name="Brandt A."/>
            <person name="Calef R."/>
            <person name="Tung C.H."/>
            <person name="Huang T.K."/>
            <person name="Schmutz J."/>
            <person name="Satoh N."/>
            <person name="Yu J.K."/>
            <person name="Putnam N.H."/>
            <person name="Green R.E."/>
            <person name="Rokhsar D.S."/>
        </authorList>
    </citation>
    <scope>NUCLEOTIDE SEQUENCE [LARGE SCALE GENOMIC DNA]</scope>
    <source>
        <strain evidence="13">S238N-H82</strain>
    </source>
</reference>
<feature type="domain" description="EGF-like" evidence="9">
    <location>
        <begin position="86"/>
        <end position="118"/>
    </location>
</feature>
<dbReference type="PROSITE" id="PS50026">
    <property type="entry name" value="EGF_3"/>
    <property type="match status" value="1"/>
</dbReference>
<dbReference type="Pfam" id="PF05375">
    <property type="entry name" value="Pacifastin_I"/>
    <property type="match status" value="5"/>
</dbReference>
<dbReference type="PANTHER" id="PTHR14093">
    <property type="entry name" value="HLA CLASS II GAMMA CHAIN"/>
    <property type="match status" value="1"/>
</dbReference>
<dbReference type="SUPFAM" id="SSF57610">
    <property type="entry name" value="Thyroglobulin type-1 domain"/>
    <property type="match status" value="7"/>
</dbReference>
<dbReference type="SUPFAM" id="SSF57283">
    <property type="entry name" value="PMP inhibitors"/>
    <property type="match status" value="2"/>
</dbReference>
<dbReference type="SMART" id="SM00214">
    <property type="entry name" value="VWC"/>
    <property type="match status" value="8"/>
</dbReference>
<feature type="domain" description="Pacifastin" evidence="12">
    <location>
        <begin position="1437"/>
        <end position="1471"/>
    </location>
</feature>
<proteinExistence type="predicted"/>
<reference evidence="14" key="2">
    <citation type="submission" date="2025-08" db="UniProtKB">
        <authorList>
            <consortium name="RefSeq"/>
        </authorList>
    </citation>
    <scope>IDENTIFICATION</scope>
    <source>
        <strain evidence="14">S238N-H82</strain>
        <tissue evidence="14">Testes</tissue>
    </source>
</reference>
<feature type="domain" description="Thyroglobulin type-1" evidence="11">
    <location>
        <begin position="610"/>
        <end position="672"/>
    </location>
</feature>
<feature type="domain" description="Thyroglobulin type-1" evidence="11">
    <location>
        <begin position="881"/>
        <end position="942"/>
    </location>
</feature>
<dbReference type="Pfam" id="PF00086">
    <property type="entry name" value="Thyroglobulin_1"/>
    <property type="match status" value="7"/>
</dbReference>
<feature type="disulfide bond" evidence="6">
    <location>
        <begin position="806"/>
        <end position="813"/>
    </location>
</feature>
<dbReference type="InterPro" id="IPR000716">
    <property type="entry name" value="Thyroglobulin_1"/>
</dbReference>
<keyword evidence="2" id="KW-0964">Secreted</keyword>
<dbReference type="CDD" id="cd00191">
    <property type="entry name" value="TY"/>
    <property type="match status" value="6"/>
</dbReference>
<comment type="subcellular location">
    <subcellularLocation>
        <location evidence="1">Secreted</location>
    </subcellularLocation>
</comment>
<accession>A0A9J7M6K9</accession>
<sequence length="1908" mass="215742">MKVLLFLCFVVLAQAKVIKYWEWEEEPTTTETQVTMTTTDIPYTTDPTWSGRVCSYTKTPRHGRREPITAYKCCRGWTGDVETGCQIPVCRKECQNGGVCVAPDQCQCQPGLEGPRCEKVKKGLCWTEYINNDVPHTGKGDFETIFSLRKEIGICKHSVPEAIECQTSAGVPLRQTTQNVTCDRRVGLICDNRYQKDRSVRCQDYRVRFLCPCKTQGRGKICTYQGKEFMPRETVQQNTRDKCQTCECLSNGKWACDELPCEYTTTETPTTTPITPVTTTPYDDICVYGSEFYEIGEVKTIGCEICTCQTKGGWSCERKPECESKPQVCTVRGKIYQQGQTIKKGCNTCICVDGQFSCTKMICPPTYEPTTQEVCYDRRGNEFQEGETFQKDCNICVCTYGKWDCTRKPCTPEPRRPKTCTMGRRTYRSTETVQQGCNTCICTDGEWSCTRKYCAPEVPYPTHTTCYNRTTKTSYRAGEIFTQDCNICTCNAGIIQCSTTPCRPVGPCTQELVKYQTGSRQLKGTFPPKCLPNGYYQPEQCHKELGVCYCVTPTGQRIKDTLTFGYPDCSQYMTTTEYTPFTETTTPYTPETTTQYTESSTYTTEGVTTVPPCLRLLQTRKTFPGGFVPTCQADGSYHPTQCHANGYCFCVDQEGYMIKGTEQHVSQGLPDCTPFFETTTPVTPYTTEYTTTGTPSPLCYELRSRSQTKPTCQKDGTFEPLQCDKTSRYCYCVTPTEGTIIPETLVRSWEEKPNCEEYIYATPTPTTEYPDYEVPPCLKLLQVVRNQPRHYTPTCLADGTFAPLQCDPTTKYCHCVDPRGFQIRGTVRHFRQGTPDCTTYTTTEYTPYTTTEYTPQTTTEYTATTTEYTATTTEYTQTTPYPKCWEMREYSRGKFTPKCTEEGTFEPLQCQEDVCYCVHPVKGVMYRESMFQVYEQRTVPDCDTYWMTTTTPTPCVGEECTTTYPCEGEECTTPYPCQGEECTTPYPTTTPTPCEGEECTTPTPCEGEECTTPFPTPTPCVCEECPDPSLCQGEECTTPTPQCVCETCSPTPCVIQQRQYIPSPGHFLPMCEPDGSYAPLQCHDTYGYCFCATPKGYEIPGTRVFGVDIPDCSFVYATTTEYTPYTTTEYTPETTTEYTPQTTTEYTPETTTEYTPQTTTEYTQTTEYTTTSPYLDCWDQLEIFETLPQVFRTVRPRCKPDGTFYPIQCNIDLRICYCVTPQGDEIHGTVTKGTTPDCTPYITRKFVAEDSCIVDGFVYKQGETFYQECNKCICDQGVTMCTILPCTTSDVCYHPTTGIKYQPGEVCTHQCQECMCQDSKWACIPQEDCQMTTTAEPTTVEPTTPVYSQCEIKGITFQVGETYYDDCNRCTCTPYGGRCTLKGCPQDVCYCPMTGSRIQEGQTITKDCKECTCKSGRMECYQREDCEVPTPMCEVDGFFYRPGQSYYDQCNTCMCGRDGSAACTLMMCVPSFCWHPDTGVQYKEGEVMTKQCEECTCSEGRWKCSQQEFCETTTAQTTTYEPTMTTPYVPTTCVVKGQTYYEGETFYDGCNECVCREGFPACPAKPCTPETTPEKSCKIKDFTFQSGQKFFYGCRQCICKDGEYTCEDRTKKCPRDVCFHPTTGEKVYEEERISVQCKSCKCIEGQLKCKEERECRTPYTTPVTQCYVNGTYYQPGQEFFVRCNQCICKDGVTLCTKKTCPTDKCYHPFTGVVYRPKQSARVDCNKCKCAPDGEWMCTKRMCRPTPITTKPIPRTRKITEPQETCTVDGCVYYSGQRFFQGCNKCTCTNGRVSCTRKGCSEKFCYSPITGEKFRHGETDKDCTCKKGEWQCPRDQVCPWQTTETTTVPYTTPEPETCPNGEPLVECFVDPCRYTTCPAYPGAVCVPNYCGSCQAVFYNTKGSPVVCEP</sequence>
<keyword evidence="3 5" id="KW-1015">Disulfide bond</keyword>
<evidence type="ECO:0000256" key="1">
    <source>
        <dbReference type="ARBA" id="ARBA00004613"/>
    </source>
</evidence>
<feature type="domain" description="Thyroglobulin type-1" evidence="11">
    <location>
        <begin position="1174"/>
        <end position="1238"/>
    </location>
</feature>
<feature type="chain" id="PRO_5039941401" evidence="8">
    <location>
        <begin position="16"/>
        <end position="1908"/>
    </location>
</feature>
<dbReference type="PROSITE" id="PS51446">
    <property type="entry name" value="PACIFASTIN"/>
    <property type="match status" value="1"/>
</dbReference>
<keyword evidence="8" id="KW-0732">Signal</keyword>
<dbReference type="PROSITE" id="PS00022">
    <property type="entry name" value="EGF_1"/>
    <property type="match status" value="1"/>
</dbReference>
<feature type="domain" description="Thyroglobulin type-1" evidence="11">
    <location>
        <begin position="696"/>
        <end position="755"/>
    </location>
</feature>
<comment type="caution">
    <text evidence="5">Lacks conserved residue(s) required for the propagation of feature annotation.</text>
</comment>
<feature type="disulfide bond" evidence="5">
    <location>
        <begin position="108"/>
        <end position="117"/>
    </location>
</feature>
<feature type="disulfide bond" evidence="6">
    <location>
        <begin position="1209"/>
        <end position="1216"/>
    </location>
</feature>
<organism evidence="13 14">
    <name type="scientific">Branchiostoma floridae</name>
    <name type="common">Florida lancelet</name>
    <name type="synonym">Amphioxus</name>
    <dbReference type="NCBI Taxonomy" id="7739"/>
    <lineage>
        <taxon>Eukaryota</taxon>
        <taxon>Metazoa</taxon>
        <taxon>Chordata</taxon>
        <taxon>Cephalochordata</taxon>
        <taxon>Leptocardii</taxon>
        <taxon>Amphioxiformes</taxon>
        <taxon>Branchiostomatidae</taxon>
        <taxon>Branchiostoma</taxon>
    </lineage>
</organism>
<dbReference type="Pfam" id="PF00093">
    <property type="entry name" value="VWC"/>
    <property type="match status" value="1"/>
</dbReference>
<evidence type="ECO:0000313" key="13">
    <source>
        <dbReference type="Proteomes" id="UP000001554"/>
    </source>
</evidence>
<dbReference type="PANTHER" id="PTHR14093:SF22">
    <property type="entry name" value="VWFC DOMAIN-CONTAINING PROTEIN"/>
    <property type="match status" value="1"/>
</dbReference>
<evidence type="ECO:0000256" key="7">
    <source>
        <dbReference type="SAM" id="MobiDB-lite"/>
    </source>
</evidence>
<feature type="disulfide bond" evidence="5">
    <location>
        <begin position="90"/>
        <end position="100"/>
    </location>
</feature>
<dbReference type="GeneID" id="118429105"/>
<evidence type="ECO:0000256" key="4">
    <source>
        <dbReference type="ARBA" id="ARBA00023180"/>
    </source>
</evidence>
<dbReference type="PROSITE" id="PS51162">
    <property type="entry name" value="THYROGLOBULIN_1_2"/>
    <property type="match status" value="7"/>
</dbReference>
<keyword evidence="4" id="KW-0325">Glycoprotein</keyword>
<protein>
    <submittedName>
        <fullName evidence="14">Kielin/chordin-like protein isoform X1</fullName>
    </submittedName>
</protein>
<evidence type="ECO:0000313" key="14">
    <source>
        <dbReference type="RefSeq" id="XP_035695373.1"/>
    </source>
</evidence>
<dbReference type="Proteomes" id="UP000001554">
    <property type="component" value="Chromosome 13"/>
</dbReference>
<evidence type="ECO:0000259" key="10">
    <source>
        <dbReference type="PROSITE" id="PS50184"/>
    </source>
</evidence>
<dbReference type="PROSITE" id="PS50184">
    <property type="entry name" value="VWFC_2"/>
    <property type="match status" value="1"/>
</dbReference>
<dbReference type="InterPro" id="IPR001007">
    <property type="entry name" value="VWF_dom"/>
</dbReference>
<dbReference type="OMA" id="WACTRMM"/>
<evidence type="ECO:0000256" key="8">
    <source>
        <dbReference type="SAM" id="SignalP"/>
    </source>
</evidence>
<dbReference type="SMART" id="SM00211">
    <property type="entry name" value="TY"/>
    <property type="match status" value="7"/>
</dbReference>
<dbReference type="SUPFAM" id="SSF57603">
    <property type="entry name" value="FnI-like domain"/>
    <property type="match status" value="7"/>
</dbReference>
<evidence type="ECO:0000259" key="9">
    <source>
        <dbReference type="PROSITE" id="PS50026"/>
    </source>
</evidence>
<dbReference type="InterPro" id="IPR008037">
    <property type="entry name" value="Pacifastin_dom"/>
</dbReference>
<keyword evidence="5" id="KW-0245">EGF-like domain</keyword>
<dbReference type="Gene3D" id="4.10.800.10">
    <property type="entry name" value="Thyroglobulin type-1"/>
    <property type="match status" value="7"/>
</dbReference>
<keyword evidence="13" id="KW-1185">Reference proteome</keyword>
<evidence type="ECO:0000256" key="3">
    <source>
        <dbReference type="ARBA" id="ARBA00023157"/>
    </source>
</evidence>
<feature type="domain" description="Thyroglobulin type-1" evidence="11">
    <location>
        <begin position="1050"/>
        <end position="1112"/>
    </location>
</feature>
<feature type="domain" description="Thyroglobulin type-1" evidence="11">
    <location>
        <begin position="774"/>
        <end position="837"/>
    </location>
</feature>
<feature type="region of interest" description="Disordered" evidence="7">
    <location>
        <begin position="1131"/>
        <end position="1153"/>
    </location>
</feature>
<dbReference type="Gene3D" id="2.10.25.10">
    <property type="entry name" value="Laminin"/>
    <property type="match status" value="1"/>
</dbReference>
<dbReference type="InterPro" id="IPR000742">
    <property type="entry name" value="EGF"/>
</dbReference>
<evidence type="ECO:0000259" key="11">
    <source>
        <dbReference type="PROSITE" id="PS51162"/>
    </source>
</evidence>
<evidence type="ECO:0000256" key="5">
    <source>
        <dbReference type="PROSITE-ProRule" id="PRU00076"/>
    </source>
</evidence>
<feature type="signal peptide" evidence="8">
    <location>
        <begin position="1"/>
        <end position="15"/>
    </location>
</feature>
<dbReference type="GO" id="GO:0030414">
    <property type="term" value="F:peptidase inhibitor activity"/>
    <property type="evidence" value="ECO:0007669"/>
    <property type="project" value="InterPro"/>
</dbReference>
<feature type="disulfide bond" evidence="6">
    <location>
        <begin position="1082"/>
        <end position="1089"/>
    </location>
</feature>
<evidence type="ECO:0000259" key="12">
    <source>
        <dbReference type="PROSITE" id="PS51446"/>
    </source>
</evidence>
<dbReference type="InterPro" id="IPR036857">
    <property type="entry name" value="Thyroglobulin_1_sf"/>
</dbReference>
<feature type="disulfide bond" evidence="6">
    <location>
        <begin position="1218"/>
        <end position="1238"/>
    </location>
</feature>
<dbReference type="GO" id="GO:0005576">
    <property type="term" value="C:extracellular region"/>
    <property type="evidence" value="ECO:0007669"/>
    <property type="project" value="UniProtKB-SubCell"/>
</dbReference>
<feature type="domain" description="Thyroglobulin type-1" evidence="11">
    <location>
        <begin position="505"/>
        <end position="569"/>
    </location>
</feature>
<dbReference type="KEGG" id="bfo:118429105"/>
<dbReference type="SMART" id="SM00215">
    <property type="entry name" value="VWC_out"/>
    <property type="match status" value="7"/>
</dbReference>
<feature type="disulfide bond" evidence="6">
    <location>
        <begin position="723"/>
        <end position="730"/>
    </location>
</feature>
<dbReference type="PROSITE" id="PS00484">
    <property type="entry name" value="THYROGLOBULIN_1_1"/>
    <property type="match status" value="4"/>
</dbReference>
<gene>
    <name evidence="14" type="primary">LOC118429105</name>
</gene>
<evidence type="ECO:0000256" key="2">
    <source>
        <dbReference type="ARBA" id="ARBA00022525"/>
    </source>
</evidence>
<name>A0A9J7M6K9_BRAFL</name>
<dbReference type="InterPro" id="IPR052001">
    <property type="entry name" value="MHC-II_Gamma/Thyroglobulin"/>
</dbReference>
<evidence type="ECO:0000256" key="6">
    <source>
        <dbReference type="PROSITE-ProRule" id="PRU00500"/>
    </source>
</evidence>
<feature type="domain" description="VWFC" evidence="10">
    <location>
        <begin position="1250"/>
        <end position="1312"/>
    </location>
</feature>